<evidence type="ECO:0000256" key="2">
    <source>
        <dbReference type="ARBA" id="ARBA00022898"/>
    </source>
</evidence>
<dbReference type="PANTHER" id="PTHR42735:SF4">
    <property type="entry name" value="PYRIDOXAL PHOSPHATE-DEPENDENT DECARBOXYLASE FAMILY PROTEIN"/>
    <property type="match status" value="1"/>
</dbReference>
<feature type="modified residue" description="N6-(pyridoxal phosphate)lysine" evidence="4">
    <location>
        <position position="453"/>
    </location>
</feature>
<comment type="caution">
    <text evidence="7">The sequence shown here is derived from an EMBL/GenBank/DDBJ whole genome shotgun (WGS) entry which is preliminary data.</text>
</comment>
<dbReference type="InterPro" id="IPR050477">
    <property type="entry name" value="GrpII_AminoAcid_Decarb"/>
</dbReference>
<evidence type="ECO:0000256" key="4">
    <source>
        <dbReference type="PIRSR" id="PIRSR602129-50"/>
    </source>
</evidence>
<dbReference type="InterPro" id="IPR002129">
    <property type="entry name" value="PyrdxlP-dep_de-COase"/>
</dbReference>
<feature type="region of interest" description="Disordered" evidence="5">
    <location>
        <begin position="1060"/>
        <end position="1105"/>
    </location>
</feature>
<feature type="compositionally biased region" description="Acidic residues" evidence="5">
    <location>
        <begin position="651"/>
        <end position="660"/>
    </location>
</feature>
<dbReference type="PANTHER" id="PTHR42735">
    <property type="match status" value="1"/>
</dbReference>
<sequence length="1105" mass="123565">MAEIQKDSPSTTYESSLKIHQAVSAWFLGPQAENADLLKELFSKVVADHVAARTSYHPQDGVFITNDVKQSQVYQRMVDQLRKKLSDLSTLLNDFSVPFYSPRYGAHMAFENSLPSIVGWLSAMLLNPNNVSFEAGPITTALELEVGQDLCKMIGFENTEEIRAWGHLTCDGTVANIEAIWAARNLKFYPLALKSAMAPNAPLHFISNRFKVLKCAPGAPQELLWDLDTWDLLNLRSEDILEIPDRLAREFGISSRFLESTMEKYIVQSTGMNALNANWGVKYSPKFLIASTKHYSWPKGVALAGIGSDNLVNIPVDKHARIDLIALRHALDRCLAERQAVYAIVATIGTTEEGAVDPLAEIIELRDEYQKKGLSFLIHADAAWGGYFTSTLRDPPAEWNSQWPATSSSSSEDSQDATTFDRGYVPTISLKPYTIHQLEALKGADSVTLDPHKSGYCPHPAGGLCYRDRRLRHLLTWSAPYIEHGKRGEDIGIHGVEGSKPGAAAASVYMHHSMIGLHNQGHGGLLGEVSFTRARMAAHWATLSDRNTPYIVVPFKPLRFEESLHSGDADAVESEKEFIRTRILGRSNEDIVKDPDPGVLAELRSLGSDLNINAFVCNFRLKVKKKKENLNEGITIEAKQRSKLGSGAADPDAEKEEDGDGGGQWEWVVNDDVAEANYLNRCIFDRLSVTDLGQNPRTTPLFLSSTILKHEDYGECLKHFKERVGLETESTEDLFVLRNVVMSPFQTSADYVANIADAFKNVLEDSLKIHHFTVQGTDRLYLAYRPLFHKANSRQQLILEVDVPDKAEWDEYLDLRKAHPNSVFTLSTNPTLPITIDDLLSGSRTSCLITANEFFSTEYVVMNLTISNARIVKNRSLSSRWLDADYHSKYTPFYLYGTPEQQHVDHMLLKAPNAQLTAENVQLDLDNEIPAKKLANGVRLFVLDLPERAMQPFTDNGDTPHPIFYPNAKLEVMVCDDSFPATAHGPGLAAASDDYPIIARGTMRLPLNVYIDLVNLNREDFRDDERTTQRMDKGMNWEDQSAWRAMVMKRLGRPHSEYYNSTKGLREDGTIGDGHDISKKPDKEQEKRAEEDVRDAGYGVSAGTN</sequence>
<dbReference type="Gene3D" id="3.40.640.10">
    <property type="entry name" value="Type I PLP-dependent aspartate aminotransferase-like (Major domain)"/>
    <property type="match status" value="1"/>
</dbReference>
<feature type="domain" description="L-tyrosine decarboxylase C-terminal" evidence="6">
    <location>
        <begin position="670"/>
        <end position="767"/>
    </location>
</feature>
<gene>
    <name evidence="7" type="ORF">EST38_g7451</name>
</gene>
<evidence type="ECO:0000256" key="3">
    <source>
        <dbReference type="ARBA" id="ARBA00023239"/>
    </source>
</evidence>
<feature type="region of interest" description="Disordered" evidence="5">
    <location>
        <begin position="399"/>
        <end position="418"/>
    </location>
</feature>
<organism evidence="7 8">
    <name type="scientific">Candolleomyces aberdarensis</name>
    <dbReference type="NCBI Taxonomy" id="2316362"/>
    <lineage>
        <taxon>Eukaryota</taxon>
        <taxon>Fungi</taxon>
        <taxon>Dikarya</taxon>
        <taxon>Basidiomycota</taxon>
        <taxon>Agaricomycotina</taxon>
        <taxon>Agaricomycetes</taxon>
        <taxon>Agaricomycetidae</taxon>
        <taxon>Agaricales</taxon>
        <taxon>Agaricineae</taxon>
        <taxon>Psathyrellaceae</taxon>
        <taxon>Candolleomyces</taxon>
    </lineage>
</organism>
<dbReference type="GO" id="GO:0030170">
    <property type="term" value="F:pyridoxal phosphate binding"/>
    <property type="evidence" value="ECO:0007669"/>
    <property type="project" value="InterPro"/>
</dbReference>
<feature type="compositionally biased region" description="Basic and acidic residues" evidence="5">
    <location>
        <begin position="1064"/>
        <end position="1095"/>
    </location>
</feature>
<evidence type="ECO:0000256" key="5">
    <source>
        <dbReference type="SAM" id="MobiDB-lite"/>
    </source>
</evidence>
<dbReference type="GO" id="GO:0016830">
    <property type="term" value="F:carbon-carbon lyase activity"/>
    <property type="evidence" value="ECO:0007669"/>
    <property type="project" value="InterPro"/>
</dbReference>
<keyword evidence="2 4" id="KW-0663">Pyridoxal phosphate</keyword>
<name>A0A4Q2DGW4_9AGAR</name>
<reference evidence="7 8" key="1">
    <citation type="submission" date="2019-01" db="EMBL/GenBank/DDBJ databases">
        <title>Draft genome sequence of Psathyrella aberdarensis IHI B618.</title>
        <authorList>
            <person name="Buettner E."/>
            <person name="Kellner H."/>
        </authorList>
    </citation>
    <scope>NUCLEOTIDE SEQUENCE [LARGE SCALE GENOMIC DNA]</scope>
    <source>
        <strain evidence="7 8">IHI B618</strain>
    </source>
</reference>
<dbReference type="STRING" id="2316362.A0A4Q2DGW4"/>
<dbReference type="Pfam" id="PF21391">
    <property type="entry name" value="tyr_de_CO2_C"/>
    <property type="match status" value="1"/>
</dbReference>
<feature type="region of interest" description="Disordered" evidence="5">
    <location>
        <begin position="642"/>
        <end position="664"/>
    </location>
</feature>
<evidence type="ECO:0000313" key="7">
    <source>
        <dbReference type="EMBL" id="RXW18402.1"/>
    </source>
</evidence>
<evidence type="ECO:0000259" key="6">
    <source>
        <dbReference type="Pfam" id="PF21391"/>
    </source>
</evidence>
<dbReference type="AlphaFoldDB" id="A0A4Q2DGW4"/>
<dbReference type="GO" id="GO:0019752">
    <property type="term" value="P:carboxylic acid metabolic process"/>
    <property type="evidence" value="ECO:0007669"/>
    <property type="project" value="InterPro"/>
</dbReference>
<dbReference type="EMBL" id="SDEE01000268">
    <property type="protein sequence ID" value="RXW18402.1"/>
    <property type="molecule type" value="Genomic_DNA"/>
</dbReference>
<dbReference type="Proteomes" id="UP000290288">
    <property type="component" value="Unassembled WGS sequence"/>
</dbReference>
<keyword evidence="8" id="KW-1185">Reference proteome</keyword>
<evidence type="ECO:0000313" key="8">
    <source>
        <dbReference type="Proteomes" id="UP000290288"/>
    </source>
</evidence>
<dbReference type="SUPFAM" id="SSF53383">
    <property type="entry name" value="PLP-dependent transferases"/>
    <property type="match status" value="1"/>
</dbReference>
<keyword evidence="3" id="KW-0456">Lyase</keyword>
<comment type="cofactor">
    <cofactor evidence="1 4">
        <name>pyridoxal 5'-phosphate</name>
        <dbReference type="ChEBI" id="CHEBI:597326"/>
    </cofactor>
</comment>
<dbReference type="InterPro" id="IPR049373">
    <property type="entry name" value="TyrDC_C"/>
</dbReference>
<accession>A0A4Q2DGW4</accession>
<dbReference type="InterPro" id="IPR015424">
    <property type="entry name" value="PyrdxlP-dep_Trfase"/>
</dbReference>
<evidence type="ECO:0000256" key="1">
    <source>
        <dbReference type="ARBA" id="ARBA00001933"/>
    </source>
</evidence>
<dbReference type="OrthoDB" id="2161780at2759"/>
<dbReference type="Pfam" id="PF00282">
    <property type="entry name" value="Pyridoxal_deC"/>
    <property type="match status" value="1"/>
</dbReference>
<proteinExistence type="predicted"/>
<dbReference type="InterPro" id="IPR015421">
    <property type="entry name" value="PyrdxlP-dep_Trfase_major"/>
</dbReference>
<protein>
    <recommendedName>
        <fullName evidence="6">L-tyrosine decarboxylase C-terminal domain-containing protein</fullName>
    </recommendedName>
</protein>